<evidence type="ECO:0000313" key="3">
    <source>
        <dbReference type="Proteomes" id="UP001497516"/>
    </source>
</evidence>
<dbReference type="AlphaFoldDB" id="A0AAV2DA32"/>
<name>A0AAV2DA32_9ROSI</name>
<organism evidence="2 3">
    <name type="scientific">Linum trigynum</name>
    <dbReference type="NCBI Taxonomy" id="586398"/>
    <lineage>
        <taxon>Eukaryota</taxon>
        <taxon>Viridiplantae</taxon>
        <taxon>Streptophyta</taxon>
        <taxon>Embryophyta</taxon>
        <taxon>Tracheophyta</taxon>
        <taxon>Spermatophyta</taxon>
        <taxon>Magnoliopsida</taxon>
        <taxon>eudicotyledons</taxon>
        <taxon>Gunneridae</taxon>
        <taxon>Pentapetalae</taxon>
        <taxon>rosids</taxon>
        <taxon>fabids</taxon>
        <taxon>Malpighiales</taxon>
        <taxon>Linaceae</taxon>
        <taxon>Linum</taxon>
    </lineage>
</organism>
<reference evidence="2 3" key="1">
    <citation type="submission" date="2024-04" db="EMBL/GenBank/DDBJ databases">
        <authorList>
            <person name="Fracassetti M."/>
        </authorList>
    </citation>
    <scope>NUCLEOTIDE SEQUENCE [LARGE SCALE GENOMIC DNA]</scope>
</reference>
<evidence type="ECO:0000313" key="2">
    <source>
        <dbReference type="EMBL" id="CAL1370748.1"/>
    </source>
</evidence>
<dbReference type="EMBL" id="OZ034815">
    <property type="protein sequence ID" value="CAL1370748.1"/>
    <property type="molecule type" value="Genomic_DNA"/>
</dbReference>
<feature type="compositionally biased region" description="Polar residues" evidence="1">
    <location>
        <begin position="93"/>
        <end position="104"/>
    </location>
</feature>
<gene>
    <name evidence="2" type="ORF">LTRI10_LOCUS12852</name>
</gene>
<keyword evidence="3" id="KW-1185">Reference proteome</keyword>
<protein>
    <submittedName>
        <fullName evidence="2">Uncharacterized protein</fullName>
    </submittedName>
</protein>
<sequence length="104" mass="11518">MVYVSKMVKDGIEGVRGACISNPMGIKGKVKAQDGNRGFRVHKVHDDDARRCKCSGLHKSILIQVNQLEVKFEELEEELDEHLVSSEFEGSQLEESSISVTEGA</sequence>
<feature type="region of interest" description="Disordered" evidence="1">
    <location>
        <begin position="84"/>
        <end position="104"/>
    </location>
</feature>
<dbReference type="Proteomes" id="UP001497516">
    <property type="component" value="Chromosome 2"/>
</dbReference>
<accession>A0AAV2DA32</accession>
<evidence type="ECO:0000256" key="1">
    <source>
        <dbReference type="SAM" id="MobiDB-lite"/>
    </source>
</evidence>
<proteinExistence type="predicted"/>